<dbReference type="InterPro" id="IPR006145">
    <property type="entry name" value="PsdUridine_synth_RsuA/RluA"/>
</dbReference>
<dbReference type="PANTHER" id="PTHR47683:SF2">
    <property type="entry name" value="RNA-BINDING S4 DOMAIN-CONTAINING PROTEIN"/>
    <property type="match status" value="1"/>
</dbReference>
<evidence type="ECO:0000256" key="8">
    <source>
        <dbReference type="ARBA" id="ARBA00042843"/>
    </source>
</evidence>
<dbReference type="CDD" id="cd00165">
    <property type="entry name" value="S4"/>
    <property type="match status" value="1"/>
</dbReference>
<dbReference type="PROSITE" id="PS01149">
    <property type="entry name" value="PSI_RSU"/>
    <property type="match status" value="1"/>
</dbReference>
<gene>
    <name evidence="14" type="ORF">FHR21_003408</name>
</gene>
<dbReference type="SUPFAM" id="SSF55174">
    <property type="entry name" value="Alpha-L RNA-binding motif"/>
    <property type="match status" value="1"/>
</dbReference>
<dbReference type="Pfam" id="PF01479">
    <property type="entry name" value="S4"/>
    <property type="match status" value="1"/>
</dbReference>
<dbReference type="Pfam" id="PF00849">
    <property type="entry name" value="PseudoU_synth_2"/>
    <property type="match status" value="1"/>
</dbReference>
<dbReference type="InterPro" id="IPR036986">
    <property type="entry name" value="S4_RNA-bd_sf"/>
</dbReference>
<dbReference type="AlphaFoldDB" id="A0A7W9ETH8"/>
<dbReference type="InterPro" id="IPR018496">
    <property type="entry name" value="PsdUridine_synth_RsuA/RluB_CS"/>
</dbReference>
<dbReference type="Proteomes" id="UP000537161">
    <property type="component" value="Unassembled WGS sequence"/>
</dbReference>
<evidence type="ECO:0000256" key="5">
    <source>
        <dbReference type="ARBA" id="ARBA00039989"/>
    </source>
</evidence>
<dbReference type="PROSITE" id="PS50889">
    <property type="entry name" value="S4"/>
    <property type="match status" value="1"/>
</dbReference>
<dbReference type="InterPro" id="IPR050343">
    <property type="entry name" value="RsuA_PseudoU_synthase"/>
</dbReference>
<comment type="catalytic activity">
    <reaction evidence="2">
        <text>uridine(35) in tRNA(Tyr) = pseudouridine(35) in tRNA(Tyr)</text>
        <dbReference type="Rhea" id="RHEA:60556"/>
        <dbReference type="Rhea" id="RHEA-COMP:15607"/>
        <dbReference type="Rhea" id="RHEA-COMP:15608"/>
        <dbReference type="ChEBI" id="CHEBI:65314"/>
        <dbReference type="ChEBI" id="CHEBI:65315"/>
    </reaction>
</comment>
<proteinExistence type="predicted"/>
<evidence type="ECO:0000256" key="10">
    <source>
        <dbReference type="ARBA" id="ARBA00043147"/>
    </source>
</evidence>
<evidence type="ECO:0000256" key="9">
    <source>
        <dbReference type="ARBA" id="ARBA00042890"/>
    </source>
</evidence>
<evidence type="ECO:0000256" key="11">
    <source>
        <dbReference type="PROSITE-ProRule" id="PRU00182"/>
    </source>
</evidence>
<evidence type="ECO:0000256" key="1">
    <source>
        <dbReference type="ARBA" id="ARBA00023235"/>
    </source>
</evidence>
<evidence type="ECO:0000313" key="15">
    <source>
        <dbReference type="Proteomes" id="UP000537161"/>
    </source>
</evidence>
<dbReference type="Gene3D" id="3.30.70.580">
    <property type="entry name" value="Pseudouridine synthase I, catalytic domain, N-terminal subdomain"/>
    <property type="match status" value="1"/>
</dbReference>
<dbReference type="InterPro" id="IPR020094">
    <property type="entry name" value="TruA/RsuA/RluB/E/F_N"/>
</dbReference>
<accession>A0A7W9ETH8</accession>
<dbReference type="GO" id="GO:0000455">
    <property type="term" value="P:enzyme-directed rRNA pseudouridine synthesis"/>
    <property type="evidence" value="ECO:0007669"/>
    <property type="project" value="UniProtKB-ARBA"/>
</dbReference>
<dbReference type="GO" id="GO:0003723">
    <property type="term" value="F:RNA binding"/>
    <property type="evidence" value="ECO:0007669"/>
    <property type="project" value="UniProtKB-KW"/>
</dbReference>
<dbReference type="PANTHER" id="PTHR47683">
    <property type="entry name" value="PSEUDOURIDINE SYNTHASE FAMILY PROTEIN-RELATED"/>
    <property type="match status" value="1"/>
</dbReference>
<dbReference type="RefSeq" id="WP_184100423.1">
    <property type="nucleotide sequence ID" value="NZ_JACIJH010000014.1"/>
</dbReference>
<evidence type="ECO:0000256" key="6">
    <source>
        <dbReference type="ARBA" id="ARBA00041420"/>
    </source>
</evidence>
<evidence type="ECO:0000256" key="12">
    <source>
        <dbReference type="SAM" id="MobiDB-lite"/>
    </source>
</evidence>
<evidence type="ECO:0000256" key="4">
    <source>
        <dbReference type="ARBA" id="ARBA00038922"/>
    </source>
</evidence>
<dbReference type="SMART" id="SM00363">
    <property type="entry name" value="S4"/>
    <property type="match status" value="1"/>
</dbReference>
<organism evidence="14 15">
    <name type="scientific">Sphingopyxis panaciterrulae</name>
    <dbReference type="NCBI Taxonomy" id="462372"/>
    <lineage>
        <taxon>Bacteria</taxon>
        <taxon>Pseudomonadati</taxon>
        <taxon>Pseudomonadota</taxon>
        <taxon>Alphaproteobacteria</taxon>
        <taxon>Sphingomonadales</taxon>
        <taxon>Sphingomonadaceae</taxon>
        <taxon>Sphingopyxis</taxon>
    </lineage>
</organism>
<reference evidence="14 15" key="1">
    <citation type="submission" date="2020-08" db="EMBL/GenBank/DDBJ databases">
        <title>Genomic Encyclopedia of Type Strains, Phase IV (KMG-IV): sequencing the most valuable type-strain genomes for metagenomic binning, comparative biology and taxonomic classification.</title>
        <authorList>
            <person name="Goeker M."/>
        </authorList>
    </citation>
    <scope>NUCLEOTIDE SEQUENCE [LARGE SCALE GENOMIC DNA]</scope>
    <source>
        <strain evidence="14 15">DSM 27163</strain>
    </source>
</reference>
<evidence type="ECO:0000256" key="3">
    <source>
        <dbReference type="ARBA" id="ARBA00036535"/>
    </source>
</evidence>
<evidence type="ECO:0000256" key="2">
    <source>
        <dbReference type="ARBA" id="ARBA00036390"/>
    </source>
</evidence>
<evidence type="ECO:0000313" key="14">
    <source>
        <dbReference type="EMBL" id="MBB5708031.1"/>
    </source>
</evidence>
<sequence length="179" mass="19728">MSRRFPSSARPNRAGPAKTRYHDSVVSLPRALSKLGFCSRTEATALIDQGRVMVDDRPVHSPSQRVDLRRARIAVDGRSVIAERPLYLMLNKPRGLVTTRRDPQERGTVYDCLPPDLPFLSPVGRLDKASEGLLLMTNDTGWANYLLDCCATIRVRIADNQDENGGGVSVGTRGEAPRS</sequence>
<dbReference type="GO" id="GO:0160138">
    <property type="term" value="F:23S rRNA pseudouridine(2604) synthase activity"/>
    <property type="evidence" value="ECO:0007669"/>
    <property type="project" value="UniProtKB-EC"/>
</dbReference>
<keyword evidence="15" id="KW-1185">Reference proteome</keyword>
<comment type="catalytic activity">
    <reaction evidence="3">
        <text>uridine(2604) in 23S rRNA = pseudouridine(2604) in 23S rRNA</text>
        <dbReference type="Rhea" id="RHEA:38875"/>
        <dbReference type="Rhea" id="RHEA-COMP:10093"/>
        <dbReference type="Rhea" id="RHEA-COMP:10094"/>
        <dbReference type="ChEBI" id="CHEBI:65314"/>
        <dbReference type="ChEBI" id="CHEBI:65315"/>
        <dbReference type="EC" id="5.4.99.21"/>
    </reaction>
</comment>
<keyword evidence="1" id="KW-0413">Isomerase</keyword>
<feature type="non-terminal residue" evidence="14">
    <location>
        <position position="179"/>
    </location>
</feature>
<feature type="domain" description="RNA-binding S4" evidence="13">
    <location>
        <begin position="26"/>
        <end position="85"/>
    </location>
</feature>
<feature type="region of interest" description="Disordered" evidence="12">
    <location>
        <begin position="1"/>
        <end position="21"/>
    </location>
</feature>
<evidence type="ECO:0000256" key="7">
    <source>
        <dbReference type="ARBA" id="ARBA00041697"/>
    </source>
</evidence>
<evidence type="ECO:0000259" key="13">
    <source>
        <dbReference type="SMART" id="SM00363"/>
    </source>
</evidence>
<dbReference type="EC" id="5.4.99.21" evidence="4"/>
<protein>
    <recommendedName>
        <fullName evidence="5">Dual-specificity RNA pseudouridine synthase RluF</fullName>
        <ecNumber evidence="4">5.4.99.21</ecNumber>
    </recommendedName>
    <alternativeName>
        <fullName evidence="7">23S rRNA pseudouridine(2604) synthase</fullName>
    </alternativeName>
    <alternativeName>
        <fullName evidence="9">Ribosomal large subunit pseudouridine synthase F</fullName>
    </alternativeName>
    <alternativeName>
        <fullName evidence="8">rRNA pseudouridylate synthase F</fullName>
    </alternativeName>
    <alternativeName>
        <fullName evidence="10">rRNA-uridine isomerase F</fullName>
    </alternativeName>
    <alternativeName>
        <fullName evidence="6">tRNA(Tyr) pseudouridine(35) synthase</fullName>
    </alternativeName>
</protein>
<dbReference type="Gene3D" id="3.10.290.10">
    <property type="entry name" value="RNA-binding S4 domain"/>
    <property type="match status" value="1"/>
</dbReference>
<name>A0A7W9ETH8_9SPHN</name>
<comment type="caution">
    <text evidence="14">The sequence shown here is derived from an EMBL/GenBank/DDBJ whole genome shotgun (WGS) entry which is preliminary data.</text>
</comment>
<keyword evidence="11" id="KW-0694">RNA-binding</keyword>
<dbReference type="EMBL" id="JACIJH010000014">
    <property type="protein sequence ID" value="MBB5708031.1"/>
    <property type="molecule type" value="Genomic_DNA"/>
</dbReference>
<dbReference type="InterPro" id="IPR002942">
    <property type="entry name" value="S4_RNA-bd"/>
</dbReference>